<protein>
    <submittedName>
        <fullName evidence="2">Uncharacterized protein</fullName>
    </submittedName>
</protein>
<evidence type="ECO:0000256" key="1">
    <source>
        <dbReference type="SAM" id="MobiDB-lite"/>
    </source>
</evidence>
<name>A0A397JEE6_9GLOM</name>
<gene>
    <name evidence="2" type="ORF">Glove_83g78</name>
</gene>
<organism evidence="2 3">
    <name type="scientific">Diversispora epigaea</name>
    <dbReference type="NCBI Taxonomy" id="1348612"/>
    <lineage>
        <taxon>Eukaryota</taxon>
        <taxon>Fungi</taxon>
        <taxon>Fungi incertae sedis</taxon>
        <taxon>Mucoromycota</taxon>
        <taxon>Glomeromycotina</taxon>
        <taxon>Glomeromycetes</taxon>
        <taxon>Diversisporales</taxon>
        <taxon>Diversisporaceae</taxon>
        <taxon>Diversispora</taxon>
    </lineage>
</organism>
<accession>A0A397JEE6</accession>
<evidence type="ECO:0000313" key="2">
    <source>
        <dbReference type="EMBL" id="RHZ84336.1"/>
    </source>
</evidence>
<feature type="region of interest" description="Disordered" evidence="1">
    <location>
        <begin position="45"/>
        <end position="66"/>
    </location>
</feature>
<proteinExistence type="predicted"/>
<dbReference type="EMBL" id="PQFF01000079">
    <property type="protein sequence ID" value="RHZ84336.1"/>
    <property type="molecule type" value="Genomic_DNA"/>
</dbReference>
<evidence type="ECO:0000313" key="3">
    <source>
        <dbReference type="Proteomes" id="UP000266861"/>
    </source>
</evidence>
<dbReference type="AlphaFoldDB" id="A0A397JEE6"/>
<sequence>MGFEVVIDGLYKTLVFLGENPVIDIQFFYLSNILKKAYNNSNPLIGASNSNTETSTANRKNDESMEMETQVVKDLENIKESSNGKSKYQLYILSILIFRRS</sequence>
<feature type="compositionally biased region" description="Polar residues" evidence="1">
    <location>
        <begin position="45"/>
        <end position="58"/>
    </location>
</feature>
<keyword evidence="3" id="KW-1185">Reference proteome</keyword>
<reference evidence="2 3" key="1">
    <citation type="submission" date="2018-08" db="EMBL/GenBank/DDBJ databases">
        <title>Genome and evolution of the arbuscular mycorrhizal fungus Diversispora epigaea (formerly Glomus versiforme) and its bacterial endosymbionts.</title>
        <authorList>
            <person name="Sun X."/>
            <person name="Fei Z."/>
            <person name="Harrison M."/>
        </authorList>
    </citation>
    <scope>NUCLEOTIDE SEQUENCE [LARGE SCALE GENOMIC DNA]</scope>
    <source>
        <strain evidence="2 3">IT104</strain>
    </source>
</reference>
<dbReference type="Proteomes" id="UP000266861">
    <property type="component" value="Unassembled WGS sequence"/>
</dbReference>
<comment type="caution">
    <text evidence="2">The sequence shown here is derived from an EMBL/GenBank/DDBJ whole genome shotgun (WGS) entry which is preliminary data.</text>
</comment>